<dbReference type="Pfam" id="PF13443">
    <property type="entry name" value="HTH_26"/>
    <property type="match status" value="1"/>
</dbReference>
<reference evidence="2 3" key="1">
    <citation type="journal article" date="2019" name="Ecotoxicol. Environ. Saf.">
        <title>Microbial characterization of heavy metal resistant bacterial strains isolated from an electroplating wastewater treatment plant.</title>
        <authorList>
            <person name="Cai X."/>
            <person name="Zheng X."/>
            <person name="Zhang D."/>
            <person name="Iqbal W."/>
            <person name="Liu C."/>
            <person name="Yang B."/>
            <person name="Zhao X."/>
            <person name="Lu X."/>
            <person name="Mao Y."/>
        </authorList>
    </citation>
    <scope>NUCLEOTIDE SEQUENCE [LARGE SCALE GENOMIC DNA]</scope>
    <source>
        <strain evidence="2 3">Co1-1</strain>
    </source>
</reference>
<dbReference type="EMBL" id="CP031778">
    <property type="protein sequence ID" value="QDZ77467.1"/>
    <property type="molecule type" value="Genomic_DNA"/>
</dbReference>
<accession>A0A9X7M597</accession>
<dbReference type="RefSeq" id="WP_208743187.1">
    <property type="nucleotide sequence ID" value="NZ_CP031778.1"/>
</dbReference>
<organism evidence="2 3">
    <name type="scientific">Bacillus cereus</name>
    <dbReference type="NCBI Taxonomy" id="1396"/>
    <lineage>
        <taxon>Bacteria</taxon>
        <taxon>Bacillati</taxon>
        <taxon>Bacillota</taxon>
        <taxon>Bacilli</taxon>
        <taxon>Bacillales</taxon>
        <taxon>Bacillaceae</taxon>
        <taxon>Bacillus</taxon>
        <taxon>Bacillus cereus group</taxon>
    </lineage>
</organism>
<dbReference type="GO" id="GO:0003677">
    <property type="term" value="F:DNA binding"/>
    <property type="evidence" value="ECO:0007669"/>
    <property type="project" value="InterPro"/>
</dbReference>
<sequence length="74" mass="8839">MKEKRKNRTKLGNWLDRHGIEQQELEQETGVSRNTISRLCNNKAHIPSFPVIQKIIRAIRKVERHAKITDFWDM</sequence>
<evidence type="ECO:0000259" key="1">
    <source>
        <dbReference type="PROSITE" id="PS50943"/>
    </source>
</evidence>
<dbReference type="CDD" id="cd00093">
    <property type="entry name" value="HTH_XRE"/>
    <property type="match status" value="1"/>
</dbReference>
<dbReference type="InterPro" id="IPR001387">
    <property type="entry name" value="Cro/C1-type_HTH"/>
</dbReference>
<dbReference type="Gene3D" id="1.10.260.40">
    <property type="entry name" value="lambda repressor-like DNA-binding domains"/>
    <property type="match status" value="1"/>
</dbReference>
<feature type="domain" description="HTH cro/C1-type" evidence="1">
    <location>
        <begin position="17"/>
        <end position="65"/>
    </location>
</feature>
<dbReference type="InterPro" id="IPR010982">
    <property type="entry name" value="Lambda_DNA-bd_dom_sf"/>
</dbReference>
<name>A0A9X7M597_BACCE</name>
<dbReference type="SMART" id="SM00530">
    <property type="entry name" value="HTH_XRE"/>
    <property type="match status" value="1"/>
</dbReference>
<protein>
    <submittedName>
        <fullName evidence="2">XRE family transcriptional regulator</fullName>
    </submittedName>
</protein>
<proteinExistence type="predicted"/>
<evidence type="ECO:0000313" key="2">
    <source>
        <dbReference type="EMBL" id="QDZ77467.1"/>
    </source>
</evidence>
<dbReference type="PROSITE" id="PS50943">
    <property type="entry name" value="HTH_CROC1"/>
    <property type="match status" value="1"/>
</dbReference>
<dbReference type="SUPFAM" id="SSF47413">
    <property type="entry name" value="lambda repressor-like DNA-binding domains"/>
    <property type="match status" value="1"/>
</dbReference>
<evidence type="ECO:0000313" key="3">
    <source>
        <dbReference type="Proteomes" id="UP000321735"/>
    </source>
</evidence>
<dbReference type="AlphaFoldDB" id="A0A9X7M597"/>
<dbReference type="Proteomes" id="UP000321735">
    <property type="component" value="Chromosome"/>
</dbReference>
<gene>
    <name evidence="2" type="ORF">D0437_32990</name>
</gene>